<dbReference type="SMART" id="SM00382">
    <property type="entry name" value="AAA"/>
    <property type="match status" value="1"/>
</dbReference>
<evidence type="ECO:0000256" key="6">
    <source>
        <dbReference type="ARBA" id="ARBA00022989"/>
    </source>
</evidence>
<proteinExistence type="predicted"/>
<feature type="domain" description="ABC transporter" evidence="9">
    <location>
        <begin position="326"/>
        <end position="545"/>
    </location>
</feature>
<dbReference type="GO" id="GO:0016887">
    <property type="term" value="F:ATP hydrolysis activity"/>
    <property type="evidence" value="ECO:0007669"/>
    <property type="project" value="InterPro"/>
</dbReference>
<dbReference type="RefSeq" id="WP_169351341.1">
    <property type="nucleotide sequence ID" value="NZ_JABBJJ010000392.1"/>
</dbReference>
<keyword evidence="5" id="KW-0067">ATP-binding</keyword>
<dbReference type="InterPro" id="IPR027417">
    <property type="entry name" value="P-loop_NTPase"/>
</dbReference>
<dbReference type="PROSITE" id="PS50929">
    <property type="entry name" value="ABC_TM1F"/>
    <property type="match status" value="1"/>
</dbReference>
<dbReference type="GO" id="GO:0140359">
    <property type="term" value="F:ABC-type transporter activity"/>
    <property type="evidence" value="ECO:0007669"/>
    <property type="project" value="InterPro"/>
</dbReference>
<dbReference type="PANTHER" id="PTHR43553:SF11">
    <property type="entry name" value="ABC TRANSPORTER ATP-BINDING_PERMEASE PROTEIN YOJI"/>
    <property type="match status" value="1"/>
</dbReference>
<evidence type="ECO:0000256" key="2">
    <source>
        <dbReference type="ARBA" id="ARBA00022448"/>
    </source>
</evidence>
<dbReference type="GO" id="GO:0005524">
    <property type="term" value="F:ATP binding"/>
    <property type="evidence" value="ECO:0007669"/>
    <property type="project" value="UniProtKB-KW"/>
</dbReference>
<feature type="transmembrane region" description="Helical" evidence="8">
    <location>
        <begin position="231"/>
        <end position="254"/>
    </location>
</feature>
<evidence type="ECO:0000256" key="1">
    <source>
        <dbReference type="ARBA" id="ARBA00004651"/>
    </source>
</evidence>
<evidence type="ECO:0000256" key="7">
    <source>
        <dbReference type="ARBA" id="ARBA00023136"/>
    </source>
</evidence>
<dbReference type="EMBL" id="JABBJJ010000392">
    <property type="protein sequence ID" value="NMO22183.1"/>
    <property type="molecule type" value="Genomic_DNA"/>
</dbReference>
<dbReference type="SUPFAM" id="SSF52540">
    <property type="entry name" value="P-loop containing nucleoside triphosphate hydrolases"/>
    <property type="match status" value="1"/>
</dbReference>
<dbReference type="NCBIfam" id="TIGR01194">
    <property type="entry name" value="cyc_pep_trnsptr"/>
    <property type="match status" value="1"/>
</dbReference>
<dbReference type="Gene3D" id="1.20.1560.10">
    <property type="entry name" value="ABC transporter type 1, transmembrane domain"/>
    <property type="match status" value="1"/>
</dbReference>
<evidence type="ECO:0000256" key="4">
    <source>
        <dbReference type="ARBA" id="ARBA00022741"/>
    </source>
</evidence>
<feature type="domain" description="ABC transmembrane type-1" evidence="10">
    <location>
        <begin position="16"/>
        <end position="291"/>
    </location>
</feature>
<organism evidence="11 12">
    <name type="scientific">Pyxidicoccus fallax</name>
    <dbReference type="NCBI Taxonomy" id="394095"/>
    <lineage>
        <taxon>Bacteria</taxon>
        <taxon>Pseudomonadati</taxon>
        <taxon>Myxococcota</taxon>
        <taxon>Myxococcia</taxon>
        <taxon>Myxococcales</taxon>
        <taxon>Cystobacterineae</taxon>
        <taxon>Myxococcaceae</taxon>
        <taxon>Pyxidicoccus</taxon>
    </lineage>
</organism>
<dbReference type="PROSITE" id="PS50893">
    <property type="entry name" value="ABC_TRANSPORTER_2"/>
    <property type="match status" value="1"/>
</dbReference>
<accession>A0A848LXT0</accession>
<keyword evidence="7 8" id="KW-0472">Membrane</keyword>
<dbReference type="InterPro" id="IPR003593">
    <property type="entry name" value="AAA+_ATPase"/>
</dbReference>
<evidence type="ECO:0000259" key="9">
    <source>
        <dbReference type="PROSITE" id="PS50893"/>
    </source>
</evidence>
<dbReference type="GO" id="GO:0043190">
    <property type="term" value="C:ATP-binding cassette (ABC) transporter complex"/>
    <property type="evidence" value="ECO:0007669"/>
    <property type="project" value="TreeGrafter"/>
</dbReference>
<evidence type="ECO:0000313" key="11">
    <source>
        <dbReference type="EMBL" id="NMO22183.1"/>
    </source>
</evidence>
<dbReference type="InterPro" id="IPR011527">
    <property type="entry name" value="ABC1_TM_dom"/>
</dbReference>
<reference evidence="11 12" key="1">
    <citation type="submission" date="2020-04" db="EMBL/GenBank/DDBJ databases">
        <title>Draft genome of Pyxidicoccus fallax type strain.</title>
        <authorList>
            <person name="Whitworth D.E."/>
        </authorList>
    </citation>
    <scope>NUCLEOTIDE SEQUENCE [LARGE SCALE GENOMIC DNA]</scope>
    <source>
        <strain evidence="11 12">DSM 14698</strain>
    </source>
</reference>
<comment type="subcellular location">
    <subcellularLocation>
        <location evidence="1">Cell membrane</location>
        <topology evidence="1">Multi-pass membrane protein</topology>
    </subcellularLocation>
</comment>
<evidence type="ECO:0000259" key="10">
    <source>
        <dbReference type="PROSITE" id="PS50929"/>
    </source>
</evidence>
<dbReference type="PANTHER" id="PTHR43553">
    <property type="entry name" value="HEAVY METAL TRANSPORTER"/>
    <property type="match status" value="1"/>
</dbReference>
<comment type="caution">
    <text evidence="11">The sequence shown here is derived from an EMBL/GenBank/DDBJ whole genome shotgun (WGS) entry which is preliminary data.</text>
</comment>
<evidence type="ECO:0000256" key="8">
    <source>
        <dbReference type="SAM" id="Phobius"/>
    </source>
</evidence>
<dbReference type="InterPro" id="IPR003439">
    <property type="entry name" value="ABC_transporter-like_ATP-bd"/>
</dbReference>
<name>A0A848LXT0_9BACT</name>
<feature type="transmembrane region" description="Helical" evidence="8">
    <location>
        <begin position="46"/>
        <end position="67"/>
    </location>
</feature>
<dbReference type="GO" id="GO:0015833">
    <property type="term" value="P:peptide transport"/>
    <property type="evidence" value="ECO:0007669"/>
    <property type="project" value="InterPro"/>
</dbReference>
<evidence type="ECO:0000256" key="3">
    <source>
        <dbReference type="ARBA" id="ARBA00022692"/>
    </source>
</evidence>
<evidence type="ECO:0000313" key="12">
    <source>
        <dbReference type="Proteomes" id="UP000518300"/>
    </source>
</evidence>
<keyword evidence="6 8" id="KW-1133">Transmembrane helix</keyword>
<sequence>MTLFTLLLRTSRKHFLLAVVLGLLSGLANARLISLINEAISGDATATGPGLPLFVAVVSVALGTRLASQMVLGRLNHGTLHRLRVGLSQQAVNAPLRGLEHLGEHRLMGVLKEDAFTISQALVQVPTMFVNASLVTGCLLYLGWLSGRAFLAFGLVLALGLTGLMFLQSRSRDSLMKARGRLDEMFGHFRALWSGAKELKLHRRRGKAFMSDMLEPTSGFIRDMLLRTADVNAVSTALASLLVFAIIGLLLFVFPAFGALERSTLVGYTLVVLYLQQPLDSIISLTQAVLRADVAIRNVERLGMALTEGAEPAGSERPEPQAFQRLRLAGITHSYHRENEDTRFTLGPIHLELVPGEILFIVGGNGSGKTTLAKLLTGLYAPESGEVLLDGEPVTDTTRGHYRQLFSSVFFDFHLFENLLGLAAPELEPRARGLLTRLRLDRKVRLEDGRLSTTSLSTGQRKRLALLTAYLENRPIYLFDEWAADQDPVFKDVFYRELLPELKQAGKTVVVISHDDRYFSVADRLLRLEDGRIVEPVPAPVVQRVS</sequence>
<keyword evidence="2" id="KW-0813">Transport</keyword>
<dbReference type="SUPFAM" id="SSF90123">
    <property type="entry name" value="ABC transporter transmembrane region"/>
    <property type="match status" value="1"/>
</dbReference>
<dbReference type="InterPro" id="IPR005898">
    <property type="entry name" value="Cyc_pep_transpt_SyrD/YojI"/>
</dbReference>
<feature type="transmembrane region" description="Helical" evidence="8">
    <location>
        <begin position="121"/>
        <end position="143"/>
    </location>
</feature>
<protein>
    <submittedName>
        <fullName evidence="11">Cyclic peptide export ABC transporter</fullName>
    </submittedName>
</protein>
<dbReference type="InterPro" id="IPR036640">
    <property type="entry name" value="ABC1_TM_sf"/>
</dbReference>
<evidence type="ECO:0000256" key="5">
    <source>
        <dbReference type="ARBA" id="ARBA00022840"/>
    </source>
</evidence>
<dbReference type="Gene3D" id="3.40.50.300">
    <property type="entry name" value="P-loop containing nucleotide triphosphate hydrolases"/>
    <property type="match status" value="1"/>
</dbReference>
<dbReference type="Proteomes" id="UP000518300">
    <property type="component" value="Unassembled WGS sequence"/>
</dbReference>
<keyword evidence="12" id="KW-1185">Reference proteome</keyword>
<gene>
    <name evidence="11" type="ORF">HG543_46095</name>
</gene>
<dbReference type="CDD" id="cd03228">
    <property type="entry name" value="ABCC_MRP_Like"/>
    <property type="match status" value="1"/>
</dbReference>
<dbReference type="Pfam" id="PF00005">
    <property type="entry name" value="ABC_tran"/>
    <property type="match status" value="1"/>
</dbReference>
<keyword evidence="4" id="KW-0547">Nucleotide-binding</keyword>
<dbReference type="GO" id="GO:1904680">
    <property type="term" value="F:peptide transmembrane transporter activity"/>
    <property type="evidence" value="ECO:0007669"/>
    <property type="project" value="InterPro"/>
</dbReference>
<feature type="transmembrane region" description="Helical" evidence="8">
    <location>
        <begin position="149"/>
        <end position="167"/>
    </location>
</feature>
<keyword evidence="3 8" id="KW-0812">Transmembrane</keyword>
<dbReference type="AlphaFoldDB" id="A0A848LXT0"/>
<dbReference type="InterPro" id="IPR050095">
    <property type="entry name" value="ECF_ABC_transporter_ATP-bd"/>
</dbReference>